<dbReference type="AlphaFoldDB" id="A0A650LT54"/>
<dbReference type="GeneID" id="68876996"/>
<gene>
    <name evidence="3" type="ORF">CNEO2_40159</name>
    <name evidence="1" type="ORF">CNEO_20030</name>
    <name evidence="2" type="ORF">CNEO_43879</name>
    <name evidence="4" type="ORF">CNEONATNEC25_01649</name>
</gene>
<name>A0A650LT54_9CLOT</name>
<dbReference type="EMBL" id="CAKJVE010000002">
    <property type="protein sequence ID" value="CAG9702290.1"/>
    <property type="molecule type" value="Genomic_DNA"/>
</dbReference>
<proteinExistence type="predicted"/>
<dbReference type="Proteomes" id="UP000431451">
    <property type="component" value="Unassembled WGS sequence"/>
</dbReference>
<sequence length="55" mass="6717">MKSFREIAEEICKCRRELEKISHEQSNLIDPKVIEETNKLNEAIKKFEYFMMEHE</sequence>
<reference evidence="1" key="2">
    <citation type="submission" date="2021-10" db="EMBL/GenBank/DDBJ databases">
        <authorList>
            <person name="Mesa V."/>
        </authorList>
    </citation>
    <scope>NUCLEOTIDE SEQUENCE</scope>
    <source>
        <strain evidence="1">CC3_PB</strain>
    </source>
</reference>
<reference evidence="4 5" key="1">
    <citation type="submission" date="2018-06" db="EMBL/GenBank/DDBJ databases">
        <authorList>
            <consortium name="IHU Genomes"/>
        </authorList>
    </citation>
    <scope>NUCLEOTIDE SEQUENCE [LARGE SCALE GENOMIC DNA]</scope>
    <source>
        <strain evidence="4 5">NEC25</strain>
    </source>
</reference>
<evidence type="ECO:0000313" key="4">
    <source>
        <dbReference type="EMBL" id="VCT84050.1"/>
    </source>
</evidence>
<organism evidence="4 5">
    <name type="scientific">Clostridium neonatale</name>
    <dbReference type="NCBI Taxonomy" id="137838"/>
    <lineage>
        <taxon>Bacteria</taxon>
        <taxon>Bacillati</taxon>
        <taxon>Bacillota</taxon>
        <taxon>Clostridia</taxon>
        <taxon>Eubacteriales</taxon>
        <taxon>Clostridiaceae</taxon>
        <taxon>Clostridium</taxon>
    </lineage>
</organism>
<dbReference type="Proteomes" id="UP000789738">
    <property type="component" value="Unassembled WGS sequence"/>
</dbReference>
<dbReference type="Proteomes" id="UP001189143">
    <property type="component" value="Unassembled WGS sequence"/>
</dbReference>
<evidence type="ECO:0000313" key="3">
    <source>
        <dbReference type="EMBL" id="CAI3645011.1"/>
    </source>
</evidence>
<evidence type="ECO:0000313" key="5">
    <source>
        <dbReference type="Proteomes" id="UP000431451"/>
    </source>
</evidence>
<dbReference type="InterPro" id="IPR037208">
    <property type="entry name" value="Spo0E-like_sf"/>
</dbReference>
<protein>
    <recommendedName>
        <fullName evidence="6">Spo0E family sporulation regulatory protein-aspartic acid phosphatase</fullName>
    </recommendedName>
</protein>
<evidence type="ECO:0000313" key="2">
    <source>
        <dbReference type="EMBL" id="CAG9708894.1"/>
    </source>
</evidence>
<evidence type="ECO:0000313" key="1">
    <source>
        <dbReference type="EMBL" id="CAG9702290.1"/>
    </source>
</evidence>
<dbReference type="EMBL" id="CAMTCP010000248">
    <property type="protein sequence ID" value="CAI3645011.1"/>
    <property type="molecule type" value="Genomic_DNA"/>
</dbReference>
<dbReference type="EMBL" id="UWJD01000001">
    <property type="protein sequence ID" value="VCT84050.1"/>
    <property type="molecule type" value="Genomic_DNA"/>
</dbReference>
<dbReference type="SUPFAM" id="SSF140500">
    <property type="entry name" value="BAS1536-like"/>
    <property type="match status" value="1"/>
</dbReference>
<dbReference type="GO" id="GO:0043937">
    <property type="term" value="P:regulation of sporulation"/>
    <property type="evidence" value="ECO:0007669"/>
    <property type="project" value="InterPro"/>
</dbReference>
<dbReference type="RefSeq" id="WP_125148927.1">
    <property type="nucleotide sequence ID" value="NZ_CAKJVD010000035.1"/>
</dbReference>
<dbReference type="EMBL" id="CAKJVE010000004">
    <property type="protein sequence ID" value="CAG9708894.1"/>
    <property type="molecule type" value="Genomic_DNA"/>
</dbReference>
<reference evidence="3" key="3">
    <citation type="submission" date="2022-10" db="EMBL/GenBank/DDBJ databases">
        <authorList>
            <person name="Aires J."/>
            <person name="Mesa V."/>
        </authorList>
    </citation>
    <scope>NUCLEOTIDE SEQUENCE</scope>
    <source>
        <strain evidence="3">Clostridium neonatale JD116</strain>
    </source>
</reference>
<accession>A0A650LT54</accession>
<evidence type="ECO:0008006" key="6">
    <source>
        <dbReference type="Google" id="ProtNLM"/>
    </source>
</evidence>